<dbReference type="Pfam" id="PF19266">
    <property type="entry name" value="CIS_tube"/>
    <property type="match status" value="1"/>
</dbReference>
<keyword evidence="3" id="KW-1185">Reference proteome</keyword>
<dbReference type="EMBL" id="BAAAFH010000003">
    <property type="protein sequence ID" value="GAA0873866.1"/>
    <property type="molecule type" value="Genomic_DNA"/>
</dbReference>
<evidence type="ECO:0000313" key="2">
    <source>
        <dbReference type="EMBL" id="GAA0873866.1"/>
    </source>
</evidence>
<reference evidence="2 3" key="1">
    <citation type="journal article" date="2019" name="Int. J. Syst. Evol. Microbiol.">
        <title>The Global Catalogue of Microorganisms (GCM) 10K type strain sequencing project: providing services to taxonomists for standard genome sequencing and annotation.</title>
        <authorList>
            <consortium name="The Broad Institute Genomics Platform"/>
            <consortium name="The Broad Institute Genome Sequencing Center for Infectious Disease"/>
            <person name="Wu L."/>
            <person name="Ma J."/>
        </authorList>
    </citation>
    <scope>NUCLEOTIDE SEQUENCE [LARGE SCALE GENOMIC DNA]</scope>
    <source>
        <strain evidence="2 3">JCM 16083</strain>
    </source>
</reference>
<feature type="domain" description="Contractile injection system tube protein N-terminal" evidence="1">
    <location>
        <begin position="9"/>
        <end position="146"/>
    </location>
</feature>
<dbReference type="InterPro" id="IPR045361">
    <property type="entry name" value="CIS_tube_prot_N"/>
</dbReference>
<evidence type="ECO:0000313" key="3">
    <source>
        <dbReference type="Proteomes" id="UP001501126"/>
    </source>
</evidence>
<organism evidence="2 3">
    <name type="scientific">Wandonia haliotis</name>
    <dbReference type="NCBI Taxonomy" id="574963"/>
    <lineage>
        <taxon>Bacteria</taxon>
        <taxon>Pseudomonadati</taxon>
        <taxon>Bacteroidota</taxon>
        <taxon>Flavobacteriia</taxon>
        <taxon>Flavobacteriales</taxon>
        <taxon>Crocinitomicaceae</taxon>
        <taxon>Wandonia</taxon>
    </lineage>
</organism>
<sequence length="211" mass="23302">MADKIKIVNAYDGGQNAEFVTQINPASVKIGKKISYEKIQAMGREEHLARYKHHEPSSLSFDIYMDDTGVVPDNKMSIQERIDQMEEAIYKKKKDLGEPGYVILVWGTIIFHGRAESIDIDYTLFAPDGTPLRVKISLSFVGYFKESSFKGSVSQTANVVTFQSGDTLAASCAKIYGDASYCVEVAAQNGMDSIRNTPPGTTVQFPPVSRN</sequence>
<name>A0ABN1MKW6_9FLAO</name>
<proteinExistence type="predicted"/>
<comment type="caution">
    <text evidence="2">The sequence shown here is derived from an EMBL/GenBank/DDBJ whole genome shotgun (WGS) entry which is preliminary data.</text>
</comment>
<dbReference type="Proteomes" id="UP001501126">
    <property type="component" value="Unassembled WGS sequence"/>
</dbReference>
<gene>
    <name evidence="2" type="ORF">GCM10009118_02740</name>
</gene>
<accession>A0ABN1MKW6</accession>
<evidence type="ECO:0000259" key="1">
    <source>
        <dbReference type="Pfam" id="PF19266"/>
    </source>
</evidence>
<protein>
    <recommendedName>
        <fullName evidence="1">Contractile injection system tube protein N-terminal domain-containing protein</fullName>
    </recommendedName>
</protein>
<dbReference type="RefSeq" id="WP_343784331.1">
    <property type="nucleotide sequence ID" value="NZ_BAAAFH010000003.1"/>
</dbReference>